<protein>
    <submittedName>
        <fullName evidence="1">Uncharacterized protein</fullName>
    </submittedName>
</protein>
<name>A0A1E5IGE5_ENDTX</name>
<comment type="caution">
    <text evidence="1">The sequence shown here is derived from an EMBL/GenBank/DDBJ whole genome shotgun (WGS) entry which is preliminary data.</text>
</comment>
<keyword evidence="2" id="KW-1185">Reference proteome</keyword>
<evidence type="ECO:0000313" key="2">
    <source>
        <dbReference type="Proteomes" id="UP000095237"/>
    </source>
</evidence>
<reference evidence="1 2" key="1">
    <citation type="submission" date="2015-11" db="EMBL/GenBank/DDBJ databases">
        <title>Evidence for parallel genomic evolution in an endosymbiosis of termite gut flagellates.</title>
        <authorList>
            <person name="Zheng H."/>
        </authorList>
    </citation>
    <scope>NUCLEOTIDE SEQUENCE [LARGE SCALE GENOMIC DNA]</scope>
    <source>
        <strain evidence="1 2">CET450</strain>
    </source>
</reference>
<organism evidence="1 2">
    <name type="scientific">Endomicrobium trichonymphae</name>
    <dbReference type="NCBI Taxonomy" id="1408204"/>
    <lineage>
        <taxon>Bacteria</taxon>
        <taxon>Pseudomonadati</taxon>
        <taxon>Elusimicrobiota</taxon>
        <taxon>Endomicrobiia</taxon>
        <taxon>Endomicrobiales</taxon>
        <taxon>Endomicrobiaceae</taxon>
        <taxon>Candidatus Endomicrobiellum</taxon>
    </lineage>
</organism>
<dbReference type="AlphaFoldDB" id="A0A1E5IGE5"/>
<evidence type="ECO:0000313" key="1">
    <source>
        <dbReference type="EMBL" id="OEG69233.1"/>
    </source>
</evidence>
<sequence>MKYVIKNLMLLKIANSAEYEVLSGNVNCGLNGLICPRYAVLNNNLPFEKTKTNSGLFPY</sequence>
<dbReference type="Proteomes" id="UP000095237">
    <property type="component" value="Unassembled WGS sequence"/>
</dbReference>
<proteinExistence type="predicted"/>
<accession>A0A1E5IGE5</accession>
<dbReference type="EMBL" id="LNVX01000794">
    <property type="protein sequence ID" value="OEG69233.1"/>
    <property type="molecule type" value="Genomic_DNA"/>
</dbReference>
<gene>
    <name evidence="1" type="ORF">ATZ36_02245</name>
</gene>